<dbReference type="SUPFAM" id="SSF81660">
    <property type="entry name" value="Metal cation-transporting ATPase, ATP-binding domain N"/>
    <property type="match status" value="1"/>
</dbReference>
<evidence type="ECO:0000256" key="8">
    <source>
        <dbReference type="ARBA" id="ARBA00022989"/>
    </source>
</evidence>
<dbReference type="Pfam" id="PF00689">
    <property type="entry name" value="Cation_ATPase_C"/>
    <property type="match status" value="1"/>
</dbReference>
<dbReference type="Proteomes" id="UP000198815">
    <property type="component" value="Unassembled WGS sequence"/>
</dbReference>
<dbReference type="InterPro" id="IPR023298">
    <property type="entry name" value="ATPase_P-typ_TM_dom_sf"/>
</dbReference>
<sequence length="920" mass="97997">MSVGRDLARGTEDIEDTKGDGRTPYWAMEPREVLAELDSEANGLSGPQAATRHEKGGPNRLESRKPEPFWHKLARHLNDVLIFVLLIAAALKAVMGDWVDFAVIMAVAVINTAIGLIQEGRAEKALDAIRGMLSTEAQVLRDGQWSKVDAEELVVGDVVRLRPGDRVPADMRILDATGLRAEESALTGESVPATKDVTAAETDAGLGDRSSMLFSSTIVVAGAATGVVVAIGKDTEIGRIQEMVAEVEAVETPLSRSLGKLGNAIVWGIIAVSVIMVIIGRAVHGMDANSLLSATIGVAVAAVPEGLPALVTITLALGVQQMARRKAITRRLPSVETLGSVTTICSDKTGTLTKNEMTAQFVRTAGRTITVEGTGYAPEGEFRENDVSVDPGELPDLQAVIEISALANDAEVRQDGEGHWTLIGEPTEGALHVLSRKAGFDGQGWRRLAEVPFDSEYKYMAVLVAEPGSESGSVDEHRILLKGAPDRVLTRCSSQLTADGRDEPIDVGLWTGVIDELGAKGLRVLATARGTAARGAERLGHDDLAQDLQMVGMIGIIDPPRPEAIEAIATCRSAGIRVKMITGDHAGTAVAIAQEMGIMDDPGARVLTGAELEKMSTEKLRAAAPEVDVYARTSPEHKIRIVKALQHHHEVVAMTGDGVNDAPALTQADVGVAMGIKGTEATKEAADVVLADDNFATIERAVEEGRRIYANIRKSVLFLLPTNGGQALVILVAVILGLSTPLKPVQVLWINMITSVTLSLALSGEPIEPGTMNKPPRDQRASILDGVALRRIVAVSALIGAAALFVFLWQKDHGASVDQAQTTAVTTLALAQLGYLFNCRFLERSSFSTKVLTGNRVLWWSAGALVVLQALFVYLPVLNTWFGSAPMTLAQWGWSFGLAVVLFLLVEMGKAIRFARSKNA</sequence>
<dbReference type="SUPFAM" id="SSF81653">
    <property type="entry name" value="Calcium ATPase, transduction domain A"/>
    <property type="match status" value="1"/>
</dbReference>
<dbReference type="InterPro" id="IPR001757">
    <property type="entry name" value="P_typ_ATPase"/>
</dbReference>
<feature type="transmembrane region" description="Helical" evidence="12">
    <location>
        <begin position="264"/>
        <end position="284"/>
    </location>
</feature>
<keyword evidence="8 12" id="KW-1133">Transmembrane helix</keyword>
<feature type="transmembrane region" description="Helical" evidence="12">
    <location>
        <begin position="748"/>
        <end position="767"/>
    </location>
</feature>
<dbReference type="PROSITE" id="PS00154">
    <property type="entry name" value="ATPASE_E1_E2"/>
    <property type="match status" value="1"/>
</dbReference>
<keyword evidence="15" id="KW-1185">Reference proteome</keyword>
<evidence type="ECO:0000256" key="11">
    <source>
        <dbReference type="SAM" id="MobiDB-lite"/>
    </source>
</evidence>
<comment type="catalytic activity">
    <reaction evidence="10">
        <text>ATP + H2O = ADP + phosphate + H(+)</text>
        <dbReference type="Rhea" id="RHEA:13065"/>
        <dbReference type="ChEBI" id="CHEBI:15377"/>
        <dbReference type="ChEBI" id="CHEBI:15378"/>
        <dbReference type="ChEBI" id="CHEBI:30616"/>
        <dbReference type="ChEBI" id="CHEBI:43474"/>
        <dbReference type="ChEBI" id="CHEBI:456216"/>
    </reaction>
</comment>
<dbReference type="RefSeq" id="WP_218139183.1">
    <property type="nucleotide sequence ID" value="NZ_FOGZ01000002.1"/>
</dbReference>
<dbReference type="SFLD" id="SFLDG00002">
    <property type="entry name" value="C1.7:_P-type_atpase_like"/>
    <property type="match status" value="1"/>
</dbReference>
<dbReference type="GO" id="GO:0016887">
    <property type="term" value="F:ATP hydrolysis activity"/>
    <property type="evidence" value="ECO:0007669"/>
    <property type="project" value="InterPro"/>
</dbReference>
<dbReference type="FunFam" id="3.40.50.1000:FF:000193">
    <property type="entry name" value="Plasma membrane calcium-transporting ATPase 2"/>
    <property type="match status" value="1"/>
</dbReference>
<dbReference type="Pfam" id="PF08282">
    <property type="entry name" value="Hydrolase_3"/>
    <property type="match status" value="1"/>
</dbReference>
<dbReference type="InterPro" id="IPR023214">
    <property type="entry name" value="HAD_sf"/>
</dbReference>
<proteinExistence type="predicted"/>
<evidence type="ECO:0000313" key="15">
    <source>
        <dbReference type="Proteomes" id="UP000198815"/>
    </source>
</evidence>
<dbReference type="SMART" id="SM00831">
    <property type="entry name" value="Cation_ATPase_N"/>
    <property type="match status" value="1"/>
</dbReference>
<evidence type="ECO:0000256" key="7">
    <source>
        <dbReference type="ARBA" id="ARBA00022967"/>
    </source>
</evidence>
<feature type="domain" description="Cation-transporting P-type ATPase N-terminal" evidence="13">
    <location>
        <begin position="24"/>
        <end position="97"/>
    </location>
</feature>
<dbReference type="FunFam" id="2.70.150.10:FF:000160">
    <property type="entry name" value="Sarcoplasmic/endoplasmic reticulum calcium ATPase 1"/>
    <property type="match status" value="1"/>
</dbReference>
<evidence type="ECO:0000256" key="5">
    <source>
        <dbReference type="ARBA" id="ARBA00022840"/>
    </source>
</evidence>
<keyword evidence="9 12" id="KW-0472">Membrane</keyword>
<name>A0A1H9Q1J0_9ACTN</name>
<dbReference type="AlphaFoldDB" id="A0A1H9Q1J0"/>
<evidence type="ECO:0000256" key="10">
    <source>
        <dbReference type="ARBA" id="ARBA00049360"/>
    </source>
</evidence>
<accession>A0A1H9Q1J0</accession>
<dbReference type="InterPro" id="IPR036412">
    <property type="entry name" value="HAD-like_sf"/>
</dbReference>
<dbReference type="GO" id="GO:0005524">
    <property type="term" value="F:ATP binding"/>
    <property type="evidence" value="ECO:0007669"/>
    <property type="project" value="UniProtKB-KW"/>
</dbReference>
<evidence type="ECO:0000256" key="2">
    <source>
        <dbReference type="ARBA" id="ARBA00022553"/>
    </source>
</evidence>
<feature type="transmembrane region" description="Helical" evidence="12">
    <location>
        <begin position="77"/>
        <end position="95"/>
    </location>
</feature>
<dbReference type="InterPro" id="IPR006068">
    <property type="entry name" value="ATPase_P-typ_cation-transptr_C"/>
</dbReference>
<feature type="transmembrane region" description="Helical" evidence="12">
    <location>
        <begin position="716"/>
        <end position="736"/>
    </location>
</feature>
<protein>
    <submittedName>
        <fullName evidence="14">Potassium and/or sodium efflux P-type ATPase</fullName>
    </submittedName>
</protein>
<dbReference type="Gene3D" id="3.40.1110.10">
    <property type="entry name" value="Calcium-transporting ATPase, cytoplasmic domain N"/>
    <property type="match status" value="1"/>
</dbReference>
<feature type="region of interest" description="Disordered" evidence="11">
    <location>
        <begin position="42"/>
        <end position="65"/>
    </location>
</feature>
<feature type="transmembrane region" description="Helical" evidence="12">
    <location>
        <begin position="889"/>
        <end position="906"/>
    </location>
</feature>
<dbReference type="InterPro" id="IPR018303">
    <property type="entry name" value="ATPase_P-typ_P_site"/>
</dbReference>
<dbReference type="SFLD" id="SFLDS00003">
    <property type="entry name" value="Haloacid_Dehalogenase"/>
    <property type="match status" value="1"/>
</dbReference>
<reference evidence="14 15" key="1">
    <citation type="submission" date="2016-10" db="EMBL/GenBank/DDBJ databases">
        <authorList>
            <person name="de Groot N.N."/>
        </authorList>
    </citation>
    <scope>NUCLEOTIDE SEQUENCE [LARGE SCALE GENOMIC DNA]</scope>
    <source>
        <strain evidence="14 15">DSM 16859</strain>
    </source>
</reference>
<evidence type="ECO:0000313" key="14">
    <source>
        <dbReference type="EMBL" id="SER53945.1"/>
    </source>
</evidence>
<feature type="transmembrane region" description="Helical" evidence="12">
    <location>
        <begin position="820"/>
        <end position="837"/>
    </location>
</feature>
<evidence type="ECO:0000259" key="13">
    <source>
        <dbReference type="SMART" id="SM00831"/>
    </source>
</evidence>
<feature type="transmembrane region" description="Helical" evidence="12">
    <location>
        <begin position="857"/>
        <end position="877"/>
    </location>
</feature>
<dbReference type="InterPro" id="IPR059000">
    <property type="entry name" value="ATPase_P-type_domA"/>
</dbReference>
<dbReference type="SFLD" id="SFLDF00027">
    <property type="entry name" value="p-type_atpase"/>
    <property type="match status" value="1"/>
</dbReference>
<feature type="compositionally biased region" description="Basic and acidic residues" evidence="11">
    <location>
        <begin position="1"/>
        <end position="21"/>
    </location>
</feature>
<evidence type="ECO:0000256" key="12">
    <source>
        <dbReference type="SAM" id="Phobius"/>
    </source>
</evidence>
<dbReference type="Gene3D" id="1.20.1110.10">
    <property type="entry name" value="Calcium-transporting ATPase, transmembrane domain"/>
    <property type="match status" value="1"/>
</dbReference>
<dbReference type="STRING" id="64702.SAMN05443377_10259"/>
<evidence type="ECO:0000256" key="9">
    <source>
        <dbReference type="ARBA" id="ARBA00023136"/>
    </source>
</evidence>
<dbReference type="Pfam" id="PF00122">
    <property type="entry name" value="E1-E2_ATPase"/>
    <property type="match status" value="1"/>
</dbReference>
<dbReference type="InterPro" id="IPR044492">
    <property type="entry name" value="P_typ_ATPase_HD_dom"/>
</dbReference>
<dbReference type="Pfam" id="PF13246">
    <property type="entry name" value="Cation_ATPase"/>
    <property type="match status" value="1"/>
</dbReference>
<dbReference type="Gene3D" id="3.40.50.1000">
    <property type="entry name" value="HAD superfamily/HAD-like"/>
    <property type="match status" value="1"/>
</dbReference>
<feature type="compositionally biased region" description="Basic and acidic residues" evidence="11">
    <location>
        <begin position="51"/>
        <end position="65"/>
    </location>
</feature>
<dbReference type="InterPro" id="IPR004014">
    <property type="entry name" value="ATPase_P-typ_cation-transptr_N"/>
</dbReference>
<feature type="transmembrane region" description="Helical" evidence="12">
    <location>
        <begin position="788"/>
        <end position="808"/>
    </location>
</feature>
<dbReference type="PANTHER" id="PTHR42861">
    <property type="entry name" value="CALCIUM-TRANSPORTING ATPASE"/>
    <property type="match status" value="1"/>
</dbReference>
<keyword evidence="4" id="KW-0547">Nucleotide-binding</keyword>
<keyword evidence="6" id="KW-0460">Magnesium</keyword>
<dbReference type="Pfam" id="PF00690">
    <property type="entry name" value="Cation_ATPase_N"/>
    <property type="match status" value="1"/>
</dbReference>
<keyword evidence="2" id="KW-0597">Phosphoprotein</keyword>
<feature type="transmembrane region" description="Helical" evidence="12">
    <location>
        <begin position="296"/>
        <end position="319"/>
    </location>
</feature>
<dbReference type="InterPro" id="IPR023299">
    <property type="entry name" value="ATPase_P-typ_cyto_dom_N"/>
</dbReference>
<dbReference type="SUPFAM" id="SSF81665">
    <property type="entry name" value="Calcium ATPase, transmembrane domain M"/>
    <property type="match status" value="1"/>
</dbReference>
<organism evidence="14 15">
    <name type="scientific">Propionibacterium cyclohexanicum</name>
    <dbReference type="NCBI Taxonomy" id="64702"/>
    <lineage>
        <taxon>Bacteria</taxon>
        <taxon>Bacillati</taxon>
        <taxon>Actinomycetota</taxon>
        <taxon>Actinomycetes</taxon>
        <taxon>Propionibacteriales</taxon>
        <taxon>Propionibacteriaceae</taxon>
        <taxon>Propionibacterium</taxon>
    </lineage>
</organism>
<dbReference type="Gene3D" id="2.70.150.10">
    <property type="entry name" value="Calcium-transporting ATPase, cytoplasmic transduction domain A"/>
    <property type="match status" value="1"/>
</dbReference>
<dbReference type="InterPro" id="IPR008250">
    <property type="entry name" value="ATPase_P-typ_transduc_dom_A_sf"/>
</dbReference>
<evidence type="ECO:0000256" key="4">
    <source>
        <dbReference type="ARBA" id="ARBA00022741"/>
    </source>
</evidence>
<dbReference type="GO" id="GO:0005886">
    <property type="term" value="C:plasma membrane"/>
    <property type="evidence" value="ECO:0007669"/>
    <property type="project" value="UniProtKB-SubCell"/>
</dbReference>
<evidence type="ECO:0000256" key="6">
    <source>
        <dbReference type="ARBA" id="ARBA00022842"/>
    </source>
</evidence>
<keyword evidence="3 12" id="KW-0812">Transmembrane</keyword>
<evidence type="ECO:0000256" key="3">
    <source>
        <dbReference type="ARBA" id="ARBA00022692"/>
    </source>
</evidence>
<dbReference type="SUPFAM" id="SSF56784">
    <property type="entry name" value="HAD-like"/>
    <property type="match status" value="1"/>
</dbReference>
<feature type="region of interest" description="Disordered" evidence="11">
    <location>
        <begin position="1"/>
        <end position="26"/>
    </location>
</feature>
<dbReference type="PRINTS" id="PR00120">
    <property type="entry name" value="HATPASE"/>
</dbReference>
<keyword evidence="7" id="KW-1278">Translocase</keyword>
<comment type="subcellular location">
    <subcellularLocation>
        <location evidence="1">Cell membrane</location>
        <topology evidence="1">Multi-pass membrane protein</topology>
    </subcellularLocation>
</comment>
<evidence type="ECO:0000256" key="1">
    <source>
        <dbReference type="ARBA" id="ARBA00004651"/>
    </source>
</evidence>
<dbReference type="EMBL" id="FOGZ01000002">
    <property type="protein sequence ID" value="SER53945.1"/>
    <property type="molecule type" value="Genomic_DNA"/>
</dbReference>
<dbReference type="PRINTS" id="PR00119">
    <property type="entry name" value="CATATPASE"/>
</dbReference>
<keyword evidence="5" id="KW-0067">ATP-binding</keyword>
<dbReference type="NCBIfam" id="TIGR01494">
    <property type="entry name" value="ATPase_P-type"/>
    <property type="match status" value="2"/>
</dbReference>
<gene>
    <name evidence="14" type="ORF">SAMN05443377_10259</name>
</gene>